<keyword evidence="2" id="KW-1185">Reference proteome</keyword>
<organism evidence="1 2">
    <name type="scientific">Parelaphostrongylus tenuis</name>
    <name type="common">Meningeal worm</name>
    <dbReference type="NCBI Taxonomy" id="148309"/>
    <lineage>
        <taxon>Eukaryota</taxon>
        <taxon>Metazoa</taxon>
        <taxon>Ecdysozoa</taxon>
        <taxon>Nematoda</taxon>
        <taxon>Chromadorea</taxon>
        <taxon>Rhabditida</taxon>
        <taxon>Rhabditina</taxon>
        <taxon>Rhabditomorpha</taxon>
        <taxon>Strongyloidea</taxon>
        <taxon>Metastrongylidae</taxon>
        <taxon>Parelaphostrongylus</taxon>
    </lineage>
</organism>
<dbReference type="AlphaFoldDB" id="A0AAD5R1Y6"/>
<reference evidence="1" key="1">
    <citation type="submission" date="2021-06" db="EMBL/GenBank/DDBJ databases">
        <title>Parelaphostrongylus tenuis whole genome reference sequence.</title>
        <authorList>
            <person name="Garwood T.J."/>
            <person name="Larsen P.A."/>
            <person name="Fountain-Jones N.M."/>
            <person name="Garbe J.R."/>
            <person name="Macchietto M.G."/>
            <person name="Kania S.A."/>
            <person name="Gerhold R.W."/>
            <person name="Richards J.E."/>
            <person name="Wolf T.M."/>
        </authorList>
    </citation>
    <scope>NUCLEOTIDE SEQUENCE</scope>
    <source>
        <strain evidence="1">MNPRO001-30</strain>
        <tissue evidence="1">Meninges</tissue>
    </source>
</reference>
<proteinExistence type="predicted"/>
<gene>
    <name evidence="1" type="ORF">KIN20_028951</name>
</gene>
<comment type="caution">
    <text evidence="1">The sequence shown here is derived from an EMBL/GenBank/DDBJ whole genome shotgun (WGS) entry which is preliminary data.</text>
</comment>
<name>A0AAD5R1Y6_PARTN</name>
<evidence type="ECO:0000313" key="1">
    <source>
        <dbReference type="EMBL" id="KAJ1367923.1"/>
    </source>
</evidence>
<evidence type="ECO:0000313" key="2">
    <source>
        <dbReference type="Proteomes" id="UP001196413"/>
    </source>
</evidence>
<sequence>MESFLKGFIAEVLHYKLQRNNQKFQKYSSVLESKTALSMINSTATEPSMSGPSQMVMKQQPLSVEPKEVSDPKITIVWAITVHLAALTNLIKVYLEQLESLQRP</sequence>
<dbReference type="EMBL" id="JAHQIW010006044">
    <property type="protein sequence ID" value="KAJ1367923.1"/>
    <property type="molecule type" value="Genomic_DNA"/>
</dbReference>
<dbReference type="Proteomes" id="UP001196413">
    <property type="component" value="Unassembled WGS sequence"/>
</dbReference>
<protein>
    <submittedName>
        <fullName evidence="1">Uncharacterized protein</fullName>
    </submittedName>
</protein>
<accession>A0AAD5R1Y6</accession>